<evidence type="ECO:0000313" key="3">
    <source>
        <dbReference type="Proteomes" id="UP000199230"/>
    </source>
</evidence>
<dbReference type="AlphaFoldDB" id="A0A1H3LUL6"/>
<keyword evidence="3" id="KW-1185">Reference proteome</keyword>
<dbReference type="EMBL" id="FNPV01000003">
    <property type="protein sequence ID" value="SDY67698.1"/>
    <property type="molecule type" value="Genomic_DNA"/>
</dbReference>
<feature type="region of interest" description="Disordered" evidence="1">
    <location>
        <begin position="271"/>
        <end position="293"/>
    </location>
</feature>
<feature type="compositionally biased region" description="Basic and acidic residues" evidence="1">
    <location>
        <begin position="282"/>
        <end position="293"/>
    </location>
</feature>
<dbReference type="PANTHER" id="PTHR37954">
    <property type="entry name" value="BLL4979 PROTEIN"/>
    <property type="match status" value="1"/>
</dbReference>
<dbReference type="STRING" id="159292.SAMN05192546_103360"/>
<dbReference type="Proteomes" id="UP000199230">
    <property type="component" value="Unassembled WGS sequence"/>
</dbReference>
<sequence>MTTTVDYTNTLINKRKIPVENKSCVLIESLLSFSRKPVGVKFLLTENDYEKSTSFEHKNGMPYCTAIKNASKGSHYKMNMENSSCVAASRALGFTEISEESLSGSRHEQLGVYKNLCISRSVAKDMVYCQHRCAGVEIKPLDAYQEDEPDVVVLVTSPYNAMRIVQSYAYHFGQLKNIKMAGMCAICQECTSYPYETNSLNISMLCSGTRCVGQWSENELGIGFPYHYFEPIVDGLIQTTNPMEDNKNKKKIARRLSDNGLVSSLEIKPNDNYYRGAYGTPKQKEKEKQRDVE</sequence>
<dbReference type="InterPro" id="IPR003748">
    <property type="entry name" value="DUF169"/>
</dbReference>
<dbReference type="Pfam" id="PF02596">
    <property type="entry name" value="DUF169"/>
    <property type="match status" value="1"/>
</dbReference>
<evidence type="ECO:0000256" key="1">
    <source>
        <dbReference type="SAM" id="MobiDB-lite"/>
    </source>
</evidence>
<dbReference type="OrthoDB" id="378658at2"/>
<dbReference type="PANTHER" id="PTHR37954:SF3">
    <property type="entry name" value="DUF169 DOMAIN-CONTAINING PROTEIN"/>
    <property type="match status" value="1"/>
</dbReference>
<name>A0A1H3LUL6_9FIRM</name>
<organism evidence="2 3">
    <name type="scientific">Tindallia californiensis</name>
    <dbReference type="NCBI Taxonomy" id="159292"/>
    <lineage>
        <taxon>Bacteria</taxon>
        <taxon>Bacillati</taxon>
        <taxon>Bacillota</taxon>
        <taxon>Clostridia</taxon>
        <taxon>Peptostreptococcales</taxon>
        <taxon>Tindalliaceae</taxon>
        <taxon>Tindallia</taxon>
    </lineage>
</organism>
<accession>A0A1H3LUL6</accession>
<protein>
    <submittedName>
        <fullName evidence="2">Uncharacterized conserved protein, DUF169 family</fullName>
    </submittedName>
</protein>
<evidence type="ECO:0000313" key="2">
    <source>
        <dbReference type="EMBL" id="SDY67698.1"/>
    </source>
</evidence>
<gene>
    <name evidence="2" type="ORF">SAMN05192546_103360</name>
</gene>
<reference evidence="2 3" key="1">
    <citation type="submission" date="2016-10" db="EMBL/GenBank/DDBJ databases">
        <authorList>
            <person name="de Groot N.N."/>
        </authorList>
    </citation>
    <scope>NUCLEOTIDE SEQUENCE [LARGE SCALE GENOMIC DNA]</scope>
    <source>
        <strain evidence="2 3">APO</strain>
    </source>
</reference>
<proteinExistence type="predicted"/>